<dbReference type="AlphaFoldDB" id="A0A7J6XC35"/>
<organism evidence="1 2">
    <name type="scientific">Thalictrum thalictroides</name>
    <name type="common">Rue-anemone</name>
    <name type="synonym">Anemone thalictroides</name>
    <dbReference type="NCBI Taxonomy" id="46969"/>
    <lineage>
        <taxon>Eukaryota</taxon>
        <taxon>Viridiplantae</taxon>
        <taxon>Streptophyta</taxon>
        <taxon>Embryophyta</taxon>
        <taxon>Tracheophyta</taxon>
        <taxon>Spermatophyta</taxon>
        <taxon>Magnoliopsida</taxon>
        <taxon>Ranunculales</taxon>
        <taxon>Ranunculaceae</taxon>
        <taxon>Thalictroideae</taxon>
        <taxon>Thalictrum</taxon>
    </lineage>
</organism>
<evidence type="ECO:0000313" key="2">
    <source>
        <dbReference type="Proteomes" id="UP000554482"/>
    </source>
</evidence>
<proteinExistence type="predicted"/>
<keyword evidence="2" id="KW-1185">Reference proteome</keyword>
<reference evidence="1 2" key="1">
    <citation type="submission" date="2020-06" db="EMBL/GenBank/DDBJ databases">
        <title>Transcriptomic and genomic resources for Thalictrum thalictroides and T. hernandezii: Facilitating candidate gene discovery in an emerging model plant lineage.</title>
        <authorList>
            <person name="Arias T."/>
            <person name="Riano-Pachon D.M."/>
            <person name="Di Stilio V.S."/>
        </authorList>
    </citation>
    <scope>NUCLEOTIDE SEQUENCE [LARGE SCALE GENOMIC DNA]</scope>
    <source>
        <strain evidence="2">cv. WT478/WT964</strain>
        <tissue evidence="1">Leaves</tissue>
    </source>
</reference>
<name>A0A7J6XC35_THATH</name>
<evidence type="ECO:0000313" key="1">
    <source>
        <dbReference type="EMBL" id="KAF5206395.1"/>
    </source>
</evidence>
<accession>A0A7J6XC35</accession>
<comment type="caution">
    <text evidence="1">The sequence shown here is derived from an EMBL/GenBank/DDBJ whole genome shotgun (WGS) entry which is preliminary data.</text>
</comment>
<dbReference type="Proteomes" id="UP000554482">
    <property type="component" value="Unassembled WGS sequence"/>
</dbReference>
<sequence>ICPEASLLAFKELQVLKESILNRTKSIKPLSVGKKDISSTSCGGDHYEANTSFLKSVVVNLPVEEQIGDLLLEKESVPQKDDNDLGNTVGDNDLVNTIGDNVVVVKDKKGTQRIYDINRVDDGNEGEDPFFFK</sequence>
<dbReference type="EMBL" id="JABWDY010002811">
    <property type="protein sequence ID" value="KAF5206395.1"/>
    <property type="molecule type" value="Genomic_DNA"/>
</dbReference>
<protein>
    <submittedName>
        <fullName evidence="1">Uncharacterized protein</fullName>
    </submittedName>
</protein>
<gene>
    <name evidence="1" type="ORF">FRX31_004018</name>
</gene>
<feature type="non-terminal residue" evidence="1">
    <location>
        <position position="1"/>
    </location>
</feature>